<comment type="subcellular location">
    <subcellularLocation>
        <location evidence="1">Cell membrane</location>
        <topology evidence="1">Multi-pass membrane protein</topology>
    </subcellularLocation>
</comment>
<feature type="transmembrane region" description="Helical" evidence="7">
    <location>
        <begin position="308"/>
        <end position="330"/>
    </location>
</feature>
<gene>
    <name evidence="9" type="ORF">FHR34_001014</name>
</gene>
<keyword evidence="2" id="KW-1003">Cell membrane</keyword>
<dbReference type="EMBL" id="JACHJV010000001">
    <property type="protein sequence ID" value="MBB4922021.1"/>
    <property type="molecule type" value="Genomic_DNA"/>
</dbReference>
<evidence type="ECO:0000256" key="1">
    <source>
        <dbReference type="ARBA" id="ARBA00004651"/>
    </source>
</evidence>
<feature type="transmembrane region" description="Helical" evidence="7">
    <location>
        <begin position="253"/>
        <end position="273"/>
    </location>
</feature>
<reference evidence="9 10" key="1">
    <citation type="submission" date="2020-08" db="EMBL/GenBank/DDBJ databases">
        <title>Sequencing the genomes of 1000 actinobacteria strains.</title>
        <authorList>
            <person name="Klenk H.-P."/>
        </authorList>
    </citation>
    <scope>NUCLEOTIDE SEQUENCE [LARGE SCALE GENOMIC DNA]</scope>
    <source>
        <strain evidence="9 10">DSM 41654</strain>
    </source>
</reference>
<feature type="transmembrane region" description="Helical" evidence="7">
    <location>
        <begin position="480"/>
        <end position="502"/>
    </location>
</feature>
<comment type="caution">
    <text evidence="9">The sequence shown here is derived from an EMBL/GenBank/DDBJ whole genome shotgun (WGS) entry which is preliminary data.</text>
</comment>
<dbReference type="InterPro" id="IPR003838">
    <property type="entry name" value="ABC3_permease_C"/>
</dbReference>
<dbReference type="PANTHER" id="PTHR30572:SF4">
    <property type="entry name" value="ABC TRANSPORTER PERMEASE YTRF"/>
    <property type="match status" value="1"/>
</dbReference>
<dbReference type="PANTHER" id="PTHR30572">
    <property type="entry name" value="MEMBRANE COMPONENT OF TRANSPORTER-RELATED"/>
    <property type="match status" value="1"/>
</dbReference>
<evidence type="ECO:0000256" key="5">
    <source>
        <dbReference type="ARBA" id="ARBA00023136"/>
    </source>
</evidence>
<feature type="domain" description="ABC3 transporter permease C-terminal" evidence="8">
    <location>
        <begin position="714"/>
        <end position="829"/>
    </location>
</feature>
<comment type="similarity">
    <text evidence="6">Belongs to the ABC-4 integral membrane protein family.</text>
</comment>
<sequence>MWLLALRTLKFRKTGFIATFVAMLLGAAIVMACGGLMETGVRMAAPPQRLAGVPIVVTGQQTYDSTALTERNRIDPSVLDTVKAVPGVGTAITDLSFPATVVAGGKAVDAGSAGHNWTSAGLTPYTLTQGAAPGSGQVVLDSTLAADSGAAVGSSVQLTVHGAPRTFTVSGIAHQSTGRTVQPSLFFSDAQAQQLAGSDGKFDSIGVQPAPGVDVAKLQQAVSSAVSGKAMVLTGERRGLADLPGTLSSQQTVTILAAVFGSWAVLIVMFGVASTMGLSLQQRAHEMALLRAIGTTSRQVRRMILGETAVLSVLATALAIAPGFVIGKLLYGQLTSNGVVSKQIIFQEDWIPITVGAFAAIAAAMSAALFAGRKAAKTKPVAALAESTLQTKWLTTTRLLLALFFMVNGVMLSVITVTVMTDGPTLASTAGPASVLFAIGLALLAPGITKAIVVAVSWPVRALSGLSGYMALRNATTNNVRMAGAVAPIVLLIGVATGTLYMQSTEDHVSAKSYSSNVLADYVLNSSTGGFAPGVLGSVRSIPGVSGASELVSSIGFVDSAGSGNTMDLRGVSANGVQQTIALNSLTGSIGDLQGNTVALSDKQAKNFGVHIGDNLKIHFGDGAAADPKVVATYADNPQEEYLLLPSDVLAPHTTAGLPTKILVRADANADLGQIQSHLDSVAAAVPGTAIADRSTLTSSNNQIQQILVASNYTIVAMIVGYAAITVINTLVAVTRKRQGEFGLQRLTGATKAQVLGMLSVEGVLVAVIATVLGTIASATTIVPYSLVKAHSVLPQGSIGIYLAIVGGALALIFGATLLPSWRGMRTPPIETARSPA</sequence>
<feature type="transmembrane region" description="Helical" evidence="7">
    <location>
        <begin position="799"/>
        <end position="819"/>
    </location>
</feature>
<feature type="transmembrane region" description="Helical" evidence="7">
    <location>
        <begin position="713"/>
        <end position="734"/>
    </location>
</feature>
<keyword evidence="3 7" id="KW-0812">Transmembrane</keyword>
<evidence type="ECO:0000259" key="8">
    <source>
        <dbReference type="Pfam" id="PF02687"/>
    </source>
</evidence>
<accession>A0A7W7VT86</accession>
<evidence type="ECO:0000256" key="3">
    <source>
        <dbReference type="ARBA" id="ARBA00022692"/>
    </source>
</evidence>
<feature type="transmembrane region" description="Helical" evidence="7">
    <location>
        <begin position="399"/>
        <end position="421"/>
    </location>
</feature>
<feature type="domain" description="ABC3 transporter permease C-terminal" evidence="8">
    <location>
        <begin position="259"/>
        <end position="380"/>
    </location>
</feature>
<dbReference type="AlphaFoldDB" id="A0A7W7VT86"/>
<dbReference type="Pfam" id="PF02687">
    <property type="entry name" value="FtsX"/>
    <property type="match status" value="2"/>
</dbReference>
<keyword evidence="4 7" id="KW-1133">Transmembrane helix</keyword>
<dbReference type="GO" id="GO:0022857">
    <property type="term" value="F:transmembrane transporter activity"/>
    <property type="evidence" value="ECO:0007669"/>
    <property type="project" value="TreeGrafter"/>
</dbReference>
<evidence type="ECO:0000256" key="7">
    <source>
        <dbReference type="SAM" id="Phobius"/>
    </source>
</evidence>
<protein>
    <submittedName>
        <fullName evidence="9">Putative ABC transport system permease protein</fullName>
    </submittedName>
</protein>
<feature type="transmembrane region" description="Helical" evidence="7">
    <location>
        <begin position="755"/>
        <end position="779"/>
    </location>
</feature>
<evidence type="ECO:0000256" key="6">
    <source>
        <dbReference type="ARBA" id="ARBA00038076"/>
    </source>
</evidence>
<feature type="transmembrane region" description="Helical" evidence="7">
    <location>
        <begin position="433"/>
        <end position="460"/>
    </location>
</feature>
<evidence type="ECO:0000256" key="2">
    <source>
        <dbReference type="ARBA" id="ARBA00022475"/>
    </source>
</evidence>
<dbReference type="GO" id="GO:0005886">
    <property type="term" value="C:plasma membrane"/>
    <property type="evidence" value="ECO:0007669"/>
    <property type="project" value="UniProtKB-SubCell"/>
</dbReference>
<organism evidence="9 10">
    <name type="scientific">Kitasatospora kifunensis</name>
    <name type="common">Streptomyces kifunensis</name>
    <dbReference type="NCBI Taxonomy" id="58351"/>
    <lineage>
        <taxon>Bacteria</taxon>
        <taxon>Bacillati</taxon>
        <taxon>Actinomycetota</taxon>
        <taxon>Actinomycetes</taxon>
        <taxon>Kitasatosporales</taxon>
        <taxon>Streptomycetaceae</taxon>
        <taxon>Kitasatospora</taxon>
    </lineage>
</organism>
<dbReference type="InterPro" id="IPR050250">
    <property type="entry name" value="Macrolide_Exporter_MacB"/>
</dbReference>
<dbReference type="PROSITE" id="PS51257">
    <property type="entry name" value="PROKAR_LIPOPROTEIN"/>
    <property type="match status" value="1"/>
</dbReference>
<feature type="transmembrane region" description="Helical" evidence="7">
    <location>
        <begin position="350"/>
        <end position="371"/>
    </location>
</feature>
<proteinExistence type="inferred from homology"/>
<name>A0A7W7VT86_KITKI</name>
<dbReference type="RefSeq" id="WP_184934267.1">
    <property type="nucleotide sequence ID" value="NZ_JACHJV010000001.1"/>
</dbReference>
<keyword evidence="10" id="KW-1185">Reference proteome</keyword>
<evidence type="ECO:0000313" key="9">
    <source>
        <dbReference type="EMBL" id="MBB4922021.1"/>
    </source>
</evidence>
<keyword evidence="5 7" id="KW-0472">Membrane</keyword>
<evidence type="ECO:0000313" key="10">
    <source>
        <dbReference type="Proteomes" id="UP000540506"/>
    </source>
</evidence>
<evidence type="ECO:0000256" key="4">
    <source>
        <dbReference type="ARBA" id="ARBA00022989"/>
    </source>
</evidence>
<dbReference type="Proteomes" id="UP000540506">
    <property type="component" value="Unassembled WGS sequence"/>
</dbReference>